<dbReference type="PANTHER" id="PTHR23077">
    <property type="entry name" value="AAA-FAMILY ATPASE"/>
    <property type="match status" value="1"/>
</dbReference>
<dbReference type="OrthoDB" id="2115716at2759"/>
<dbReference type="Gene3D" id="3.40.50.300">
    <property type="entry name" value="P-loop containing nucleotide triphosphate hydrolases"/>
    <property type="match status" value="1"/>
</dbReference>
<dbReference type="InterPro" id="IPR003593">
    <property type="entry name" value="AAA+_ATPase"/>
</dbReference>
<name>A0A8H6RSZ4_9PEZI</name>
<evidence type="ECO:0000259" key="2">
    <source>
        <dbReference type="SMART" id="SM00382"/>
    </source>
</evidence>
<proteinExistence type="predicted"/>
<dbReference type="AlphaFoldDB" id="A0A8H6RSZ4"/>
<dbReference type="EMBL" id="JABCIY010000027">
    <property type="protein sequence ID" value="KAF7196297.1"/>
    <property type="molecule type" value="Genomic_DNA"/>
</dbReference>
<dbReference type="GO" id="GO:0005524">
    <property type="term" value="F:ATP binding"/>
    <property type="evidence" value="ECO:0007669"/>
    <property type="project" value="InterPro"/>
</dbReference>
<dbReference type="SMART" id="SM00382">
    <property type="entry name" value="AAA"/>
    <property type="match status" value="1"/>
</dbReference>
<evidence type="ECO:0000313" key="4">
    <source>
        <dbReference type="Proteomes" id="UP000660729"/>
    </source>
</evidence>
<gene>
    <name evidence="3" type="ORF">HII31_02364</name>
</gene>
<feature type="compositionally biased region" description="Basic and acidic residues" evidence="1">
    <location>
        <begin position="433"/>
        <end position="449"/>
    </location>
</feature>
<dbReference type="CDD" id="cd19481">
    <property type="entry name" value="RecA-like_protease"/>
    <property type="match status" value="1"/>
</dbReference>
<accession>A0A8H6RSZ4</accession>
<protein>
    <submittedName>
        <fullName evidence="3">Putative ATPase YjoB</fullName>
    </submittedName>
</protein>
<feature type="compositionally biased region" description="Basic residues" evidence="1">
    <location>
        <begin position="460"/>
        <end position="479"/>
    </location>
</feature>
<dbReference type="PANTHER" id="PTHR23077:SF132">
    <property type="entry name" value="ATP-DEPENDENT ZN PROTEASE"/>
    <property type="match status" value="1"/>
</dbReference>
<sequence>MGEYNAENTRHGSAYQGYISSYSVTHVYSELEVYDALRRTHGDYHITTVAARSADLIGFAEAGHARADLVREGDNFFSVRSYAPPATRLEGGDGTIGEKVRFGLFKYCFENKWLDIYQADWYPYEGAGERIRYCYVLTPKSSLGDGEVHSPVADRLIAAAGKWSSVLHEEVYVFDSGCWTKSKTLWSAVQSSSWDDVILDPAMKETLIKDVEGFFDSRETYEEYGVSWKRGIIMHGTPGCGKTISIKALMNSLQSRNVASLYVKSFKACQGEQYSIRTIFQQARIMAPCMLIFEDLDSLVVDKVRSYFLNEVDGLENNDGILMIGSTNHLERLDAGISKRPSRFDRKYHYRLPAEKERLLYSAYWKKKLAKNDKIDFHDEIPAMISKLTEGFSFAYMKELFVQTLLTIVSGRADVEDEDDDYDHIAEAEKESQAFEADIDSKGAKHQADEADSDDENGQKKKQKTKDKNKAKKAKKPKRPMPELVIPAHLESNVFLKVLQKQAKLLWREMDNSEDDEIHGRQKAAGPSNPEYDAIMSRINAGNVVEDDEGSDCGC</sequence>
<dbReference type="InterPro" id="IPR003959">
    <property type="entry name" value="ATPase_AAA_core"/>
</dbReference>
<dbReference type="GO" id="GO:1990275">
    <property type="term" value="F:preribosome binding"/>
    <property type="evidence" value="ECO:0007669"/>
    <property type="project" value="TreeGrafter"/>
</dbReference>
<dbReference type="GO" id="GO:0003723">
    <property type="term" value="F:RNA binding"/>
    <property type="evidence" value="ECO:0007669"/>
    <property type="project" value="TreeGrafter"/>
</dbReference>
<feature type="region of interest" description="Disordered" evidence="1">
    <location>
        <begin position="433"/>
        <end position="483"/>
    </location>
</feature>
<comment type="caution">
    <text evidence="3">The sequence shown here is derived from an EMBL/GenBank/DDBJ whole genome shotgun (WGS) entry which is preliminary data.</text>
</comment>
<dbReference type="InterPro" id="IPR027417">
    <property type="entry name" value="P-loop_NTPase"/>
</dbReference>
<evidence type="ECO:0000313" key="3">
    <source>
        <dbReference type="EMBL" id="KAF7196297.1"/>
    </source>
</evidence>
<organism evidence="3 4">
    <name type="scientific">Pseudocercospora fuligena</name>
    <dbReference type="NCBI Taxonomy" id="685502"/>
    <lineage>
        <taxon>Eukaryota</taxon>
        <taxon>Fungi</taxon>
        <taxon>Dikarya</taxon>
        <taxon>Ascomycota</taxon>
        <taxon>Pezizomycotina</taxon>
        <taxon>Dothideomycetes</taxon>
        <taxon>Dothideomycetidae</taxon>
        <taxon>Mycosphaerellales</taxon>
        <taxon>Mycosphaerellaceae</taxon>
        <taxon>Pseudocercospora</taxon>
    </lineage>
</organism>
<dbReference type="Proteomes" id="UP000660729">
    <property type="component" value="Unassembled WGS sequence"/>
</dbReference>
<feature type="domain" description="AAA+ ATPase" evidence="2">
    <location>
        <begin position="228"/>
        <end position="354"/>
    </location>
</feature>
<evidence type="ECO:0000256" key="1">
    <source>
        <dbReference type="SAM" id="MobiDB-lite"/>
    </source>
</evidence>
<dbReference type="Pfam" id="PF00004">
    <property type="entry name" value="AAA"/>
    <property type="match status" value="1"/>
</dbReference>
<dbReference type="SUPFAM" id="SSF52540">
    <property type="entry name" value="P-loop containing nucleoside triphosphate hydrolases"/>
    <property type="match status" value="1"/>
</dbReference>
<dbReference type="GO" id="GO:0042254">
    <property type="term" value="P:ribosome biogenesis"/>
    <property type="evidence" value="ECO:0007669"/>
    <property type="project" value="TreeGrafter"/>
</dbReference>
<keyword evidence="4" id="KW-1185">Reference proteome</keyword>
<reference evidence="3" key="1">
    <citation type="submission" date="2020-04" db="EMBL/GenBank/DDBJ databases">
        <title>Draft genome resource of the tomato pathogen Pseudocercospora fuligena.</title>
        <authorList>
            <person name="Zaccaron A."/>
        </authorList>
    </citation>
    <scope>NUCLEOTIDE SEQUENCE</scope>
    <source>
        <strain evidence="3">PF001</strain>
    </source>
</reference>
<dbReference type="InterPro" id="IPR050168">
    <property type="entry name" value="AAA_ATPase_domain"/>
</dbReference>
<dbReference type="GO" id="GO:0016887">
    <property type="term" value="F:ATP hydrolysis activity"/>
    <property type="evidence" value="ECO:0007669"/>
    <property type="project" value="InterPro"/>
</dbReference>
<dbReference type="GO" id="GO:0005634">
    <property type="term" value="C:nucleus"/>
    <property type="evidence" value="ECO:0007669"/>
    <property type="project" value="TreeGrafter"/>
</dbReference>